<dbReference type="Pfam" id="PF02423">
    <property type="entry name" value="OCD_Mu_crystall"/>
    <property type="match status" value="1"/>
</dbReference>
<dbReference type="SUPFAM" id="SSF51735">
    <property type="entry name" value="NAD(P)-binding Rossmann-fold domains"/>
    <property type="match status" value="1"/>
</dbReference>
<dbReference type="Gene3D" id="3.30.1780.10">
    <property type="entry name" value="ornithine cyclodeaminase, domain 1"/>
    <property type="match status" value="1"/>
</dbReference>
<dbReference type="NCBIfam" id="NF004848">
    <property type="entry name" value="PRK06199.1"/>
    <property type="match status" value="1"/>
</dbReference>
<gene>
    <name evidence="1" type="ORF">EHLA_2948</name>
</gene>
<dbReference type="PANTHER" id="PTHR13812:SF19">
    <property type="entry name" value="KETIMINE REDUCTASE MU-CRYSTALLIN"/>
    <property type="match status" value="1"/>
</dbReference>
<dbReference type="PIRSF" id="PIRSF001439">
    <property type="entry name" value="CryM"/>
    <property type="match status" value="1"/>
</dbReference>
<accession>A0A285PWB4</accession>
<protein>
    <submittedName>
        <fullName evidence="1">Ornithine cyclodeaminase/mu-crystallin family</fullName>
    </submittedName>
</protein>
<dbReference type="KEGG" id="ehl:EHLA_2948"/>
<evidence type="ECO:0000313" key="1">
    <source>
        <dbReference type="EMBL" id="SOB73502.1"/>
    </source>
</evidence>
<keyword evidence="2" id="KW-1185">Reference proteome</keyword>
<organism evidence="1 2">
    <name type="scientific">Anaerobutyricum hallii</name>
    <dbReference type="NCBI Taxonomy" id="39488"/>
    <lineage>
        <taxon>Bacteria</taxon>
        <taxon>Bacillati</taxon>
        <taxon>Bacillota</taxon>
        <taxon>Clostridia</taxon>
        <taxon>Lachnospirales</taxon>
        <taxon>Lachnospiraceae</taxon>
        <taxon>Anaerobutyricum</taxon>
    </lineage>
</organism>
<dbReference type="EMBL" id="LT907978">
    <property type="protein sequence ID" value="SOB73502.1"/>
    <property type="molecule type" value="Genomic_DNA"/>
</dbReference>
<dbReference type="PANTHER" id="PTHR13812">
    <property type="entry name" value="KETIMINE REDUCTASE MU-CRYSTALLIN"/>
    <property type="match status" value="1"/>
</dbReference>
<dbReference type="InterPro" id="IPR036291">
    <property type="entry name" value="NAD(P)-bd_dom_sf"/>
</dbReference>
<dbReference type="GO" id="GO:0005737">
    <property type="term" value="C:cytoplasm"/>
    <property type="evidence" value="ECO:0007669"/>
    <property type="project" value="TreeGrafter"/>
</dbReference>
<dbReference type="Gene3D" id="3.40.50.720">
    <property type="entry name" value="NAD(P)-binding Rossmann-like Domain"/>
    <property type="match status" value="1"/>
</dbReference>
<dbReference type="AlphaFoldDB" id="A0A285PWB4"/>
<dbReference type="Proteomes" id="UP000217549">
    <property type="component" value="Chromosome I"/>
</dbReference>
<reference evidence="2" key="1">
    <citation type="submission" date="2017-09" db="EMBL/GenBank/DDBJ databases">
        <authorList>
            <person name="Shetty A S."/>
        </authorList>
    </citation>
    <scope>NUCLEOTIDE SEQUENCE [LARGE SCALE GENOMIC DNA]</scope>
</reference>
<dbReference type="RefSeq" id="WP_096241236.1">
    <property type="nucleotide sequence ID" value="NZ_LT907978.1"/>
</dbReference>
<dbReference type="InterPro" id="IPR003462">
    <property type="entry name" value="ODC_Mu_crystall"/>
</dbReference>
<sequence length="378" mass="41611">MSYPAIDFLFLNEEDMIKAGVKDMAGCIDAMEEVVKCLNKGDYVMGGENHNSHGCQVSFPKTSPFPNMPKDEGDDRRFMAMPAYIGGPFDLMGMKWYGSNMANKMLGLPRSILMVMLNDKDTGAPLCLMSANLLSAMRTGAIPGVGTKYLVNKGAKVCGICGPGVMGKTSLAAFVATCPDLEVLKVKGRGKPSLDKFIAHVKEKYPQFKEIKVVDTVEELVRDTDVISFANTSGTDPSTYPYVKGEWIKKGAVLVGVSAFDIDDDFLSEKCKLVVDNMQLYEAWAEEFPYPSFGANNIIGSKFTDLIHDGKIKKEDIYDLGDIIHGDRQGRETEDQIIVYSVGGMPVEDVAWGKICYEKAKELGLGVNLHLWDQPDLY</sequence>
<evidence type="ECO:0000313" key="2">
    <source>
        <dbReference type="Proteomes" id="UP000217549"/>
    </source>
</evidence>
<proteinExistence type="predicted"/>
<name>A0A285PWB4_9FIRM</name>
<dbReference type="InterPro" id="IPR023401">
    <property type="entry name" value="ODC_N"/>
</dbReference>